<proteinExistence type="predicted"/>
<feature type="transmembrane region" description="Helical" evidence="1">
    <location>
        <begin position="20"/>
        <end position="49"/>
    </location>
</feature>
<feature type="transmembrane region" description="Helical" evidence="1">
    <location>
        <begin position="103"/>
        <end position="127"/>
    </location>
</feature>
<keyword evidence="1" id="KW-0472">Membrane</keyword>
<evidence type="ECO:0000313" key="4">
    <source>
        <dbReference type="Proteomes" id="UP000639396"/>
    </source>
</evidence>
<dbReference type="EMBL" id="JACXJA010000053">
    <property type="protein sequence ID" value="MBD2866166.1"/>
    <property type="molecule type" value="Genomic_DNA"/>
</dbReference>
<keyword evidence="1" id="KW-0812">Transmembrane</keyword>
<keyword evidence="4" id="KW-1185">Reference proteome</keyword>
<name>A0A927CH84_9BACL</name>
<dbReference type="PIRSF" id="PIRSF030042">
    <property type="entry name" value="UCP030042"/>
    <property type="match status" value="1"/>
</dbReference>
<comment type="caution">
    <text evidence="3">The sequence shown here is derived from an EMBL/GenBank/DDBJ whole genome shotgun (WGS) entry which is preliminary data.</text>
</comment>
<dbReference type="Proteomes" id="UP000639396">
    <property type="component" value="Unassembled WGS sequence"/>
</dbReference>
<sequence length="140" mass="15851">MSDEPEFIPRPLVRTNQWVIVLSVLATWITGVYWILVIPLLAGALGVLFDFNPIMRLARLFLRKPASAYIPEDKAEQRFNQILAASFLLIALAAYSLQWTAIAYTFTAMVALAAIVAIMGFCVGCFVRYQWIRYRNKAGF</sequence>
<gene>
    <name evidence="3" type="ORF">IDH45_29750</name>
</gene>
<dbReference type="RefSeq" id="WP_190931784.1">
    <property type="nucleotide sequence ID" value="NZ_JACXJA010000053.1"/>
</dbReference>
<feature type="transmembrane region" description="Helical" evidence="1">
    <location>
        <begin position="79"/>
        <end position="97"/>
    </location>
</feature>
<feature type="domain" description="DUF4395" evidence="2">
    <location>
        <begin position="8"/>
        <end position="133"/>
    </location>
</feature>
<reference evidence="3" key="1">
    <citation type="submission" date="2020-09" db="EMBL/GenBank/DDBJ databases">
        <title>A novel bacterium of genus Paenibacillus, isolated from South China Sea.</title>
        <authorList>
            <person name="Huang H."/>
            <person name="Mo K."/>
            <person name="Hu Y."/>
        </authorList>
    </citation>
    <scope>NUCLEOTIDE SEQUENCE</scope>
    <source>
        <strain evidence="3">IB182363</strain>
    </source>
</reference>
<dbReference type="AlphaFoldDB" id="A0A927CH84"/>
<accession>A0A927CH84</accession>
<evidence type="ECO:0000313" key="3">
    <source>
        <dbReference type="EMBL" id="MBD2866166.1"/>
    </source>
</evidence>
<evidence type="ECO:0000256" key="1">
    <source>
        <dbReference type="SAM" id="Phobius"/>
    </source>
</evidence>
<dbReference type="Pfam" id="PF14340">
    <property type="entry name" value="DUF4395"/>
    <property type="match status" value="1"/>
</dbReference>
<keyword evidence="1" id="KW-1133">Transmembrane helix</keyword>
<evidence type="ECO:0000259" key="2">
    <source>
        <dbReference type="Pfam" id="PF14340"/>
    </source>
</evidence>
<dbReference type="InterPro" id="IPR016942">
    <property type="entry name" value="UCP030042"/>
</dbReference>
<dbReference type="InterPro" id="IPR025508">
    <property type="entry name" value="DUF4395"/>
</dbReference>
<organism evidence="3 4">
    <name type="scientific">Paenibacillus oceani</name>
    <dbReference type="NCBI Taxonomy" id="2772510"/>
    <lineage>
        <taxon>Bacteria</taxon>
        <taxon>Bacillati</taxon>
        <taxon>Bacillota</taxon>
        <taxon>Bacilli</taxon>
        <taxon>Bacillales</taxon>
        <taxon>Paenibacillaceae</taxon>
        <taxon>Paenibacillus</taxon>
    </lineage>
</organism>
<protein>
    <submittedName>
        <fullName evidence="3">DUF4395 domain-containing protein</fullName>
    </submittedName>
</protein>